<dbReference type="AlphaFoldDB" id="A0A151I4B0"/>
<dbReference type="EMBL" id="KQ976466">
    <property type="protein sequence ID" value="KYM84225.1"/>
    <property type="molecule type" value="Genomic_DNA"/>
</dbReference>
<protein>
    <recommendedName>
        <fullName evidence="3">DUF4817 domain-containing protein</fullName>
    </recommendedName>
</protein>
<evidence type="ECO:0000313" key="1">
    <source>
        <dbReference type="EMBL" id="KYM84225.1"/>
    </source>
</evidence>
<evidence type="ECO:0008006" key="3">
    <source>
        <dbReference type="Google" id="ProtNLM"/>
    </source>
</evidence>
<dbReference type="GO" id="GO:0003676">
    <property type="term" value="F:nucleic acid binding"/>
    <property type="evidence" value="ECO:0007669"/>
    <property type="project" value="InterPro"/>
</dbReference>
<dbReference type="Gene3D" id="3.30.420.10">
    <property type="entry name" value="Ribonuclease H-like superfamily/Ribonuclease H"/>
    <property type="match status" value="1"/>
</dbReference>
<keyword evidence="2" id="KW-1185">Reference proteome</keyword>
<evidence type="ECO:0000313" key="2">
    <source>
        <dbReference type="Proteomes" id="UP000078540"/>
    </source>
</evidence>
<dbReference type="InterPro" id="IPR036397">
    <property type="entry name" value="RNaseH_sf"/>
</dbReference>
<reference evidence="1 2" key="1">
    <citation type="submission" date="2015-09" db="EMBL/GenBank/DDBJ databases">
        <title>Atta colombica WGS genome.</title>
        <authorList>
            <person name="Nygaard S."/>
            <person name="Hu H."/>
            <person name="Boomsma J."/>
            <person name="Zhang G."/>
        </authorList>
    </citation>
    <scope>NUCLEOTIDE SEQUENCE [LARGE SCALE GENOMIC DNA]</scope>
    <source>
        <strain evidence="1">Treedump-2</strain>
        <tissue evidence="1">Whole body</tissue>
    </source>
</reference>
<dbReference type="STRING" id="520822.A0A151I4B0"/>
<feature type="non-terminal residue" evidence="1">
    <location>
        <position position="1"/>
    </location>
</feature>
<organism evidence="1 2">
    <name type="scientific">Atta colombica</name>
    <dbReference type="NCBI Taxonomy" id="520822"/>
    <lineage>
        <taxon>Eukaryota</taxon>
        <taxon>Metazoa</taxon>
        <taxon>Ecdysozoa</taxon>
        <taxon>Arthropoda</taxon>
        <taxon>Hexapoda</taxon>
        <taxon>Insecta</taxon>
        <taxon>Pterygota</taxon>
        <taxon>Neoptera</taxon>
        <taxon>Endopterygota</taxon>
        <taxon>Hymenoptera</taxon>
        <taxon>Apocrita</taxon>
        <taxon>Aculeata</taxon>
        <taxon>Formicoidea</taxon>
        <taxon>Formicidae</taxon>
        <taxon>Myrmicinae</taxon>
        <taxon>Atta</taxon>
    </lineage>
</organism>
<name>A0A151I4B0_9HYME</name>
<proteinExistence type="predicted"/>
<dbReference type="Proteomes" id="UP000078540">
    <property type="component" value="Unassembled WGS sequence"/>
</dbReference>
<accession>A0A151I4B0</accession>
<sequence length="119" mass="14313">AERLWRQRLLNRIPHSRKVFSRLANRIRISGVIQSQHNKKKLAFCNWIKEQSSDFHLKILFSDECTFKSDWCGIIRSQIVNPIFFENNLDSNKYSVLLEIELLVLLENFLRLCLDMWFQ</sequence>
<gene>
    <name evidence="1" type="ORF">ALC53_05463</name>
</gene>